<evidence type="ECO:0000313" key="1">
    <source>
        <dbReference type="EMBL" id="MQM18502.1"/>
    </source>
</evidence>
<protein>
    <submittedName>
        <fullName evidence="1">Uncharacterized protein</fullName>
    </submittedName>
</protein>
<dbReference type="AlphaFoldDB" id="A0A843XGX7"/>
<reference evidence="1" key="1">
    <citation type="submission" date="2017-07" db="EMBL/GenBank/DDBJ databases">
        <title>Taro Niue Genome Assembly and Annotation.</title>
        <authorList>
            <person name="Atibalentja N."/>
            <person name="Keating K."/>
            <person name="Fields C.J."/>
        </authorList>
    </citation>
    <scope>NUCLEOTIDE SEQUENCE</scope>
    <source>
        <strain evidence="1">Niue_2</strain>
        <tissue evidence="1">Leaf</tissue>
    </source>
</reference>
<name>A0A843XGX7_COLES</name>
<dbReference type="EMBL" id="NMUH01008242">
    <property type="protein sequence ID" value="MQM18502.1"/>
    <property type="molecule type" value="Genomic_DNA"/>
</dbReference>
<comment type="caution">
    <text evidence="1">The sequence shown here is derived from an EMBL/GenBank/DDBJ whole genome shotgun (WGS) entry which is preliminary data.</text>
</comment>
<keyword evidence="2" id="KW-1185">Reference proteome</keyword>
<evidence type="ECO:0000313" key="2">
    <source>
        <dbReference type="Proteomes" id="UP000652761"/>
    </source>
</evidence>
<gene>
    <name evidence="1" type="ORF">Taro_051498</name>
</gene>
<dbReference type="Proteomes" id="UP000652761">
    <property type="component" value="Unassembled WGS sequence"/>
</dbReference>
<proteinExistence type="predicted"/>
<organism evidence="1 2">
    <name type="scientific">Colocasia esculenta</name>
    <name type="common">Wild taro</name>
    <name type="synonym">Arum esculentum</name>
    <dbReference type="NCBI Taxonomy" id="4460"/>
    <lineage>
        <taxon>Eukaryota</taxon>
        <taxon>Viridiplantae</taxon>
        <taxon>Streptophyta</taxon>
        <taxon>Embryophyta</taxon>
        <taxon>Tracheophyta</taxon>
        <taxon>Spermatophyta</taxon>
        <taxon>Magnoliopsida</taxon>
        <taxon>Liliopsida</taxon>
        <taxon>Araceae</taxon>
        <taxon>Aroideae</taxon>
        <taxon>Colocasieae</taxon>
        <taxon>Colocasia</taxon>
    </lineage>
</organism>
<sequence>MVSVLLGGVPISWSVPCVPALADSPSRGFRKGCRACLRLLGLSWLQASCASFCGGCPASSLSLGARHLMACPQDRLLPLPRTPSPRASVSEGVSPGGELVWVSEVVEALFRCGPASPSHCLALHWFRSRIGRSGMGPQLSQAMGPRWFCLWALDLVDVRGGRASGETSFSRGCSMSLVVTPGCSFPTSWRSGMLGPGWFCLWALDLVDVRGGRASGETSFSRVCRGCFRIVFDSAGSAGVVFGPT</sequence>
<accession>A0A843XGX7</accession>